<dbReference type="EMBL" id="PZDI01000055">
    <property type="protein sequence ID" value="PTH14428.1"/>
    <property type="molecule type" value="Genomic_DNA"/>
</dbReference>
<gene>
    <name evidence="4" type="ORF">BU607_09235</name>
</gene>
<feature type="domain" description="DUF4064" evidence="3">
    <location>
        <begin position="14"/>
        <end position="125"/>
    </location>
</feature>
<dbReference type="InterPro" id="IPR025273">
    <property type="entry name" value="DUF4064"/>
</dbReference>
<dbReference type="RefSeq" id="WP_107392508.1">
    <property type="nucleotide sequence ID" value="NZ_JAHCOE010000001.1"/>
</dbReference>
<dbReference type="Proteomes" id="UP000242694">
    <property type="component" value="Unassembled WGS sequence"/>
</dbReference>
<feature type="transmembrane region" description="Helical" evidence="2">
    <location>
        <begin position="84"/>
        <end position="103"/>
    </location>
</feature>
<feature type="compositionally biased region" description="Basic and acidic residues" evidence="1">
    <location>
        <begin position="257"/>
        <end position="327"/>
    </location>
</feature>
<feature type="compositionally biased region" description="Basic and acidic residues" evidence="1">
    <location>
        <begin position="356"/>
        <end position="366"/>
    </location>
</feature>
<accession>A0ABX5ID04</accession>
<dbReference type="NCBIfam" id="NF047418">
    <property type="entry name" value="teichoic_AuxB"/>
    <property type="match status" value="1"/>
</dbReference>
<organism evidence="4 5">
    <name type="scientific">Staphylococcus auricularis</name>
    <dbReference type="NCBI Taxonomy" id="29379"/>
    <lineage>
        <taxon>Bacteria</taxon>
        <taxon>Bacillati</taxon>
        <taxon>Bacillota</taxon>
        <taxon>Bacilli</taxon>
        <taxon>Bacillales</taxon>
        <taxon>Staphylococcaceae</taxon>
        <taxon>Staphylococcus</taxon>
    </lineage>
</organism>
<keyword evidence="5" id="KW-1185">Reference proteome</keyword>
<evidence type="ECO:0000256" key="2">
    <source>
        <dbReference type="SAM" id="Phobius"/>
    </source>
</evidence>
<keyword evidence="2" id="KW-1133">Transmembrane helix</keyword>
<feature type="transmembrane region" description="Helical" evidence="2">
    <location>
        <begin position="115"/>
        <end position="148"/>
    </location>
</feature>
<feature type="compositionally biased region" description="Polar residues" evidence="1">
    <location>
        <begin position="368"/>
        <end position="379"/>
    </location>
</feature>
<proteinExistence type="predicted"/>
<dbReference type="PANTHER" id="PTHR12366:SF29">
    <property type="entry name" value="ASPARTYL BETA-HYDROXYLASE, ISOFORM L"/>
    <property type="match status" value="1"/>
</dbReference>
<evidence type="ECO:0000256" key="1">
    <source>
        <dbReference type="SAM" id="MobiDB-lite"/>
    </source>
</evidence>
<feature type="region of interest" description="Disordered" evidence="1">
    <location>
        <begin position="171"/>
        <end position="393"/>
    </location>
</feature>
<keyword evidence="2" id="KW-0812">Transmembrane</keyword>
<sequence length="393" mass="46083">MSGEQFMQVKRPVSRLAEKVLGWLSWLFLLALTVITIFIALVSFSSETSIQSLEASLNNNELIQQILANNGLNTTQFVIWLQNGVWAVIVYFIVCLLISFLALISMNIRFLSGFLFLVAAVVTLPLVLLFITLIIPILFFIIAIMMFVRKDRVDTVPAYYMEGYQGAPTQGYDYDEPVYKNQPRYNDDRDDQDAYEADNGYDRNAKPLRRGSYDHFYDQDNPTAAEDPVQADTAEEDDEPQILSRQVKYGYKNKVKPTHDEDHEDGMTEEERLEQERHQQEIEVQRQREAEEAERQRQQEAEEKARRKQEEKEAREQEKQAQAEEKARRKQIKKERKQREKERRKQQPSAVNQRRMNYEERKKVVHQDQATQEEVSQTTDEVDATEDQNNQNE</sequence>
<keyword evidence="2" id="KW-0472">Membrane</keyword>
<dbReference type="InterPro" id="IPR039038">
    <property type="entry name" value="ASPH"/>
</dbReference>
<evidence type="ECO:0000313" key="4">
    <source>
        <dbReference type="EMBL" id="PTH14428.1"/>
    </source>
</evidence>
<name>A0ABX5ID04_9STAP</name>
<dbReference type="PANTHER" id="PTHR12366">
    <property type="entry name" value="ASPARTYL/ASPARAGINYL BETA-HYDROXYLASE"/>
    <property type="match status" value="1"/>
</dbReference>
<protein>
    <recommendedName>
        <fullName evidence="3">DUF4064 domain-containing protein</fullName>
    </recommendedName>
</protein>
<evidence type="ECO:0000313" key="5">
    <source>
        <dbReference type="Proteomes" id="UP000242694"/>
    </source>
</evidence>
<comment type="caution">
    <text evidence="4">The sequence shown here is derived from an EMBL/GenBank/DDBJ whole genome shotgun (WGS) entry which is preliminary data.</text>
</comment>
<reference evidence="4 5" key="1">
    <citation type="journal article" date="2016" name="Front. Microbiol.">
        <title>Comprehensive Phylogenetic Analysis of Bovine Non-aureus Staphylococci Species Based on Whole-Genome Sequencing.</title>
        <authorList>
            <person name="Naushad S."/>
            <person name="Barkema H.W."/>
            <person name="Luby C."/>
            <person name="Condas L.A."/>
            <person name="Nobrega D.B."/>
            <person name="Carson D.A."/>
            <person name="De Buck J."/>
        </authorList>
    </citation>
    <scope>NUCLEOTIDE SEQUENCE [LARGE SCALE GENOMIC DNA]</scope>
    <source>
        <strain evidence="4 5">SNUC 993</strain>
    </source>
</reference>
<dbReference type="Pfam" id="PF13273">
    <property type="entry name" value="DUF4064"/>
    <property type="match status" value="1"/>
</dbReference>
<feature type="transmembrane region" description="Helical" evidence="2">
    <location>
        <begin position="20"/>
        <end position="44"/>
    </location>
</feature>
<evidence type="ECO:0000259" key="3">
    <source>
        <dbReference type="Pfam" id="PF13273"/>
    </source>
</evidence>
<feature type="compositionally biased region" description="Basic and acidic residues" evidence="1">
    <location>
        <begin position="200"/>
        <end position="218"/>
    </location>
</feature>